<dbReference type="RefSeq" id="WP_201686202.1">
    <property type="nucleotide sequence ID" value="NZ_JAEQNA010000011.1"/>
</dbReference>
<feature type="binding site" evidence="5">
    <location>
        <position position="278"/>
    </location>
    <ligand>
        <name>glyoxylate</name>
        <dbReference type="ChEBI" id="CHEBI:36655"/>
    </ligand>
</feature>
<dbReference type="PANTHER" id="PTHR10578:SF143">
    <property type="entry name" value="FMN-DEPENDENT ALPHA-HYDROXY ACID DEHYDROGENASE PB1A11.03"/>
    <property type="match status" value="1"/>
</dbReference>
<keyword evidence="9" id="KW-1185">Reference proteome</keyword>
<evidence type="ECO:0000256" key="3">
    <source>
        <dbReference type="ARBA" id="ARBA00024042"/>
    </source>
</evidence>
<dbReference type="PIRSF" id="PIRSF000138">
    <property type="entry name" value="Al-hdrx_acd_dh"/>
    <property type="match status" value="1"/>
</dbReference>
<feature type="region of interest" description="Disordered" evidence="6">
    <location>
        <begin position="387"/>
        <end position="412"/>
    </location>
</feature>
<evidence type="ECO:0000256" key="4">
    <source>
        <dbReference type="PIRSR" id="PIRSR000138-1"/>
    </source>
</evidence>
<evidence type="ECO:0000256" key="2">
    <source>
        <dbReference type="ARBA" id="ARBA00023002"/>
    </source>
</evidence>
<feature type="binding site" evidence="5">
    <location>
        <position position="254"/>
    </location>
    <ligand>
        <name>FMN</name>
        <dbReference type="ChEBI" id="CHEBI:58210"/>
    </ligand>
</feature>
<dbReference type="GO" id="GO:0016491">
    <property type="term" value="F:oxidoreductase activity"/>
    <property type="evidence" value="ECO:0007669"/>
    <property type="project" value="UniProtKB-KW"/>
</dbReference>
<keyword evidence="2" id="KW-0560">Oxidoreductase</keyword>
<dbReference type="InterPro" id="IPR008259">
    <property type="entry name" value="FMN_hydac_DH_AS"/>
</dbReference>
<dbReference type="Pfam" id="PF01070">
    <property type="entry name" value="FMN_dh"/>
    <property type="match status" value="1"/>
</dbReference>
<feature type="binding site" evidence="5">
    <location>
        <begin position="331"/>
        <end position="332"/>
    </location>
    <ligand>
        <name>FMN</name>
        <dbReference type="ChEBI" id="CHEBI:58210"/>
    </ligand>
</feature>
<protein>
    <submittedName>
        <fullName evidence="8">Alpha-hydroxy-acid oxidizing protein</fullName>
    </submittedName>
</protein>
<feature type="binding site" evidence="5">
    <location>
        <position position="110"/>
    </location>
    <ligand>
        <name>FMN</name>
        <dbReference type="ChEBI" id="CHEBI:58210"/>
    </ligand>
</feature>
<reference evidence="8" key="1">
    <citation type="submission" date="2021-01" db="EMBL/GenBank/DDBJ databases">
        <title>Ramlibacter sp. strain AW1 16S ribosomal RNA gene Genome sequencing and assembly.</title>
        <authorList>
            <person name="Kang M."/>
        </authorList>
    </citation>
    <scope>NUCLEOTIDE SEQUENCE</scope>
    <source>
        <strain evidence="8">AW1</strain>
    </source>
</reference>
<accession>A0A936ZT95</accession>
<organism evidence="8 9">
    <name type="scientific">Ramlibacter aurantiacus</name>
    <dbReference type="NCBI Taxonomy" id="2801330"/>
    <lineage>
        <taxon>Bacteria</taxon>
        <taxon>Pseudomonadati</taxon>
        <taxon>Pseudomonadota</taxon>
        <taxon>Betaproteobacteria</taxon>
        <taxon>Burkholderiales</taxon>
        <taxon>Comamonadaceae</taxon>
        <taxon>Ramlibacter</taxon>
    </lineage>
</organism>
<feature type="binding site" evidence="5">
    <location>
        <position position="158"/>
    </location>
    <ligand>
        <name>FMN</name>
        <dbReference type="ChEBI" id="CHEBI:58210"/>
    </ligand>
</feature>
<comment type="caution">
    <text evidence="8">The sequence shown here is derived from an EMBL/GenBank/DDBJ whole genome shotgun (WGS) entry which is preliminary data.</text>
</comment>
<dbReference type="Proteomes" id="UP000613011">
    <property type="component" value="Unassembled WGS sequence"/>
</dbReference>
<comment type="cofactor">
    <cofactor evidence="1">
        <name>FMN</name>
        <dbReference type="ChEBI" id="CHEBI:58210"/>
    </cofactor>
</comment>
<dbReference type="SUPFAM" id="SSF51395">
    <property type="entry name" value="FMN-linked oxidoreductases"/>
    <property type="match status" value="1"/>
</dbReference>
<name>A0A936ZT95_9BURK</name>
<evidence type="ECO:0000256" key="1">
    <source>
        <dbReference type="ARBA" id="ARBA00001917"/>
    </source>
</evidence>
<dbReference type="PROSITE" id="PS00557">
    <property type="entry name" value="FMN_HYDROXY_ACID_DH_1"/>
    <property type="match status" value="1"/>
</dbReference>
<proteinExistence type="inferred from homology"/>
<comment type="similarity">
    <text evidence="3">Belongs to the FMN-dependent alpha-hydroxy acid dehydrogenase family.</text>
</comment>
<evidence type="ECO:0000313" key="8">
    <source>
        <dbReference type="EMBL" id="MBL0423063.1"/>
    </source>
</evidence>
<feature type="binding site" evidence="5">
    <location>
        <position position="276"/>
    </location>
    <ligand>
        <name>FMN</name>
        <dbReference type="ChEBI" id="CHEBI:58210"/>
    </ligand>
</feature>
<dbReference type="PROSITE" id="PS51349">
    <property type="entry name" value="FMN_HYDROXY_ACID_DH_2"/>
    <property type="match status" value="1"/>
</dbReference>
<dbReference type="InterPro" id="IPR012133">
    <property type="entry name" value="Alpha-hydoxy_acid_DH_FMN"/>
</dbReference>
<feature type="binding site" evidence="5">
    <location>
        <position position="130"/>
    </location>
    <ligand>
        <name>FMN</name>
        <dbReference type="ChEBI" id="CHEBI:58210"/>
    </ligand>
</feature>
<feature type="binding site" evidence="5">
    <location>
        <begin position="81"/>
        <end position="83"/>
    </location>
    <ligand>
        <name>FMN</name>
        <dbReference type="ChEBI" id="CHEBI:58210"/>
    </ligand>
</feature>
<dbReference type="InterPro" id="IPR000262">
    <property type="entry name" value="FMN-dep_DH"/>
</dbReference>
<dbReference type="AlphaFoldDB" id="A0A936ZT95"/>
<feature type="binding site" evidence="5">
    <location>
        <position position="167"/>
    </location>
    <ligand>
        <name>glyoxylate</name>
        <dbReference type="ChEBI" id="CHEBI:36655"/>
    </ligand>
</feature>
<dbReference type="CDD" id="cd02809">
    <property type="entry name" value="alpha_hydroxyacid_oxid_FMN"/>
    <property type="match status" value="1"/>
</dbReference>
<keyword evidence="5" id="KW-0285">Flavoprotein</keyword>
<evidence type="ECO:0000313" key="9">
    <source>
        <dbReference type="Proteomes" id="UP000613011"/>
    </source>
</evidence>
<keyword evidence="5" id="KW-0288">FMN</keyword>
<dbReference type="EMBL" id="JAEQNA010000011">
    <property type="protein sequence ID" value="MBL0423063.1"/>
    <property type="molecule type" value="Genomic_DNA"/>
</dbReference>
<dbReference type="PANTHER" id="PTHR10578">
    <property type="entry name" value="S -2-HYDROXY-ACID OXIDASE-RELATED"/>
    <property type="match status" value="1"/>
</dbReference>
<dbReference type="Gene3D" id="3.20.20.70">
    <property type="entry name" value="Aldolase class I"/>
    <property type="match status" value="1"/>
</dbReference>
<sequence length="412" mass="44086">MNLSERFLSLHDFETAARARLPGGLYGFVAGGSADGWSVANNRAAFDRWSLVPRTLSAGPVRRQDLTLFGQPFASPCGIPPLGVSALFSFDADVAMARAAAAARVPYILSGASLTPMERIFEAWPQAWFQAYVDGDRMRVGRLLDRLQRTACQVLVLTVDTPVAPSRELSLRHGFSIPVRPGPRLVVDALTHPRWLLGTAARTFFAGGIPRMENQDAVPLNRVTELPTGPAHPPLSWDDFRFIRSRWSRTLVVKGVISPEDAAQYGALGADGVVLSNHGGRQLDGTVAPLDALPAVREAVRDLPLLLDGGIRRGTDVLKALALGAACTFSGRPMLFAAAAAGQRGVERALEIMHAEIDRGQALLGARTLAELDARYLAPAAEPLRHGMQHGPAAMPDAPTPAELDQGGRLAA</sequence>
<feature type="binding site" evidence="5">
    <location>
        <position position="132"/>
    </location>
    <ligand>
        <name>glyoxylate</name>
        <dbReference type="ChEBI" id="CHEBI:36655"/>
    </ligand>
</feature>
<dbReference type="GO" id="GO:0010181">
    <property type="term" value="F:FMN binding"/>
    <property type="evidence" value="ECO:0007669"/>
    <property type="project" value="InterPro"/>
</dbReference>
<feature type="binding site" evidence="5">
    <location>
        <begin position="308"/>
        <end position="312"/>
    </location>
    <ligand>
        <name>FMN</name>
        <dbReference type="ChEBI" id="CHEBI:58210"/>
    </ligand>
</feature>
<feature type="active site" description="Proton acceptor" evidence="4">
    <location>
        <position position="278"/>
    </location>
</feature>
<feature type="binding site" evidence="5">
    <location>
        <position position="281"/>
    </location>
    <ligand>
        <name>glyoxylate</name>
        <dbReference type="ChEBI" id="CHEBI:36655"/>
    </ligand>
</feature>
<gene>
    <name evidence="8" type="ORF">JI739_22185</name>
</gene>
<feature type="domain" description="FMN hydroxy acid dehydrogenase" evidence="7">
    <location>
        <begin position="2"/>
        <end position="382"/>
    </location>
</feature>
<dbReference type="InterPro" id="IPR037396">
    <property type="entry name" value="FMN_HAD"/>
</dbReference>
<dbReference type="InterPro" id="IPR013785">
    <property type="entry name" value="Aldolase_TIM"/>
</dbReference>
<evidence type="ECO:0000256" key="6">
    <source>
        <dbReference type="SAM" id="MobiDB-lite"/>
    </source>
</evidence>
<evidence type="ECO:0000259" key="7">
    <source>
        <dbReference type="PROSITE" id="PS51349"/>
    </source>
</evidence>
<evidence type="ECO:0000256" key="5">
    <source>
        <dbReference type="PIRSR" id="PIRSR000138-2"/>
    </source>
</evidence>